<proteinExistence type="inferred from homology"/>
<evidence type="ECO:0000313" key="6">
    <source>
        <dbReference type="Proteomes" id="UP001500604"/>
    </source>
</evidence>
<dbReference type="Proteomes" id="UP001500604">
    <property type="component" value="Unassembled WGS sequence"/>
</dbReference>
<dbReference type="InterPro" id="IPR001270">
    <property type="entry name" value="ClpA/B"/>
</dbReference>
<sequence length="255" mass="28852">MDNLQALMTRLKLEYLHDALDTLCEQASKHALNYREFLETVFSAEWAGRHQKGLEGRIKQARLPWLKTLEQFDFSFQPSIDRKVVRELAGLGFVERAENVVLLGPPGVGKTHLAIALAVKAAEAGHRVLFMSLDRLMATLKKAQQENRLERQMQLLTCPRLLVLDEIGYLPLEPEEASLFFRLVTRRYEKGSVILTSNKGFIDWGEVFGDQAIATAILDRLLHHSTTLNIKGESYRLKEKRKSGLLKAPAVTSEG</sequence>
<dbReference type="PIRSF" id="PIRSF003073">
    <property type="entry name" value="DNAC_TnpB_IstB"/>
    <property type="match status" value="1"/>
</dbReference>
<gene>
    <name evidence="5" type="primary">istB</name>
    <name evidence="5" type="ORF">GCM10023116_09790</name>
</gene>
<dbReference type="SUPFAM" id="SSF52540">
    <property type="entry name" value="P-loop containing nucleoside triphosphate hydrolases"/>
    <property type="match status" value="1"/>
</dbReference>
<dbReference type="SMART" id="SM00382">
    <property type="entry name" value="AAA"/>
    <property type="match status" value="1"/>
</dbReference>
<keyword evidence="3" id="KW-0067">ATP-binding</keyword>
<dbReference type="InterPro" id="IPR027417">
    <property type="entry name" value="P-loop_NTPase"/>
</dbReference>
<keyword evidence="2" id="KW-0547">Nucleotide-binding</keyword>
<name>A0ABP8UXR3_9GAMM</name>
<dbReference type="InterPro" id="IPR003593">
    <property type="entry name" value="AAA+_ATPase"/>
</dbReference>
<dbReference type="Gene3D" id="3.40.50.300">
    <property type="entry name" value="P-loop containing nucleotide triphosphate hydrolases"/>
    <property type="match status" value="1"/>
</dbReference>
<dbReference type="EMBL" id="BAABFL010000091">
    <property type="protein sequence ID" value="GAA4648708.1"/>
    <property type="molecule type" value="Genomic_DNA"/>
</dbReference>
<evidence type="ECO:0000313" key="5">
    <source>
        <dbReference type="EMBL" id="GAA4648708.1"/>
    </source>
</evidence>
<dbReference type="InterPro" id="IPR047661">
    <property type="entry name" value="IstB"/>
</dbReference>
<dbReference type="RefSeq" id="WP_345194404.1">
    <property type="nucleotide sequence ID" value="NZ_BAABFL010000091.1"/>
</dbReference>
<dbReference type="NCBIfam" id="NF038214">
    <property type="entry name" value="IS21_help_AAA"/>
    <property type="match status" value="1"/>
</dbReference>
<dbReference type="InterPro" id="IPR028350">
    <property type="entry name" value="DNAC/IstB-like"/>
</dbReference>
<comment type="similarity">
    <text evidence="1">Belongs to the IS21/IS1162 putative ATP-binding protein family.</text>
</comment>
<dbReference type="PANTHER" id="PTHR30050:SF4">
    <property type="entry name" value="ATP-BINDING PROTEIN RV3427C IN INSERTION SEQUENCE-RELATED"/>
    <property type="match status" value="1"/>
</dbReference>
<keyword evidence="6" id="KW-1185">Reference proteome</keyword>
<feature type="domain" description="AAA+ ATPase" evidence="4">
    <location>
        <begin position="96"/>
        <end position="228"/>
    </location>
</feature>
<evidence type="ECO:0000259" key="4">
    <source>
        <dbReference type="SMART" id="SM00382"/>
    </source>
</evidence>
<accession>A0ABP8UXR3</accession>
<dbReference type="InterPro" id="IPR002611">
    <property type="entry name" value="IstB_ATP-bd"/>
</dbReference>
<dbReference type="PANTHER" id="PTHR30050">
    <property type="entry name" value="CHROMOSOMAL REPLICATION INITIATOR PROTEIN DNAA"/>
    <property type="match status" value="1"/>
</dbReference>
<dbReference type="Pfam" id="PF01695">
    <property type="entry name" value="IstB_IS21"/>
    <property type="match status" value="1"/>
</dbReference>
<dbReference type="CDD" id="cd00009">
    <property type="entry name" value="AAA"/>
    <property type="match status" value="1"/>
</dbReference>
<dbReference type="PRINTS" id="PR00300">
    <property type="entry name" value="CLPPROTEASEA"/>
</dbReference>
<protein>
    <submittedName>
        <fullName evidence="5">IS21-like element IS21 family helper ATPase IstB</fullName>
    </submittedName>
</protein>
<comment type="caution">
    <text evidence="5">The sequence shown here is derived from an EMBL/GenBank/DDBJ whole genome shotgun (WGS) entry which is preliminary data.</text>
</comment>
<evidence type="ECO:0000256" key="1">
    <source>
        <dbReference type="ARBA" id="ARBA00008059"/>
    </source>
</evidence>
<evidence type="ECO:0000256" key="2">
    <source>
        <dbReference type="ARBA" id="ARBA00022741"/>
    </source>
</evidence>
<evidence type="ECO:0000256" key="3">
    <source>
        <dbReference type="ARBA" id="ARBA00022840"/>
    </source>
</evidence>
<organism evidence="5 6">
    <name type="scientific">Kistimonas scapharcae</name>
    <dbReference type="NCBI Taxonomy" id="1036133"/>
    <lineage>
        <taxon>Bacteria</taxon>
        <taxon>Pseudomonadati</taxon>
        <taxon>Pseudomonadota</taxon>
        <taxon>Gammaproteobacteria</taxon>
        <taxon>Oceanospirillales</taxon>
        <taxon>Endozoicomonadaceae</taxon>
        <taxon>Kistimonas</taxon>
    </lineage>
</organism>
<reference evidence="6" key="1">
    <citation type="journal article" date="2019" name="Int. J. Syst. Evol. Microbiol.">
        <title>The Global Catalogue of Microorganisms (GCM) 10K type strain sequencing project: providing services to taxonomists for standard genome sequencing and annotation.</title>
        <authorList>
            <consortium name="The Broad Institute Genomics Platform"/>
            <consortium name="The Broad Institute Genome Sequencing Center for Infectious Disease"/>
            <person name="Wu L."/>
            <person name="Ma J."/>
        </authorList>
    </citation>
    <scope>NUCLEOTIDE SEQUENCE [LARGE SCALE GENOMIC DNA]</scope>
    <source>
        <strain evidence="6">JCM 17805</strain>
    </source>
</reference>